<dbReference type="CDD" id="cd16922">
    <property type="entry name" value="HATPase_EvgS-ArcB-TorS-like"/>
    <property type="match status" value="1"/>
</dbReference>
<name>A0A1S8S254_CLOBE</name>
<dbReference type="InterPro" id="IPR003594">
    <property type="entry name" value="HATPase_dom"/>
</dbReference>
<dbReference type="EC" id="2.7.13.3" evidence="3"/>
<dbReference type="InterPro" id="IPR000700">
    <property type="entry name" value="PAS-assoc_C"/>
</dbReference>
<evidence type="ECO:0000256" key="10">
    <source>
        <dbReference type="ARBA" id="ARBA00023012"/>
    </source>
</evidence>
<reference evidence="15 16" key="1">
    <citation type="submission" date="2016-05" db="EMBL/GenBank/DDBJ databases">
        <title>Microbial solvent formation.</title>
        <authorList>
            <person name="Poehlein A."/>
            <person name="Montoya Solano J.D."/>
            <person name="Flitsch S."/>
            <person name="Krabben P."/>
            <person name="Duerre P."/>
            <person name="Daniel R."/>
        </authorList>
    </citation>
    <scope>NUCLEOTIDE SEQUENCE [LARGE SCALE GENOMIC DNA]</scope>
    <source>
        <strain evidence="15 16">DSM 53</strain>
    </source>
</reference>
<dbReference type="Pfam" id="PF00512">
    <property type="entry name" value="HisKA"/>
    <property type="match status" value="1"/>
</dbReference>
<keyword evidence="11" id="KW-0472">Membrane</keyword>
<dbReference type="InterPro" id="IPR005467">
    <property type="entry name" value="His_kinase_dom"/>
</dbReference>
<keyword evidence="6 15" id="KW-0808">Transferase</keyword>
<dbReference type="Gene3D" id="1.10.287.130">
    <property type="match status" value="1"/>
</dbReference>
<evidence type="ECO:0000256" key="12">
    <source>
        <dbReference type="SAM" id="Coils"/>
    </source>
</evidence>
<dbReference type="PANTHER" id="PTHR43711">
    <property type="entry name" value="TWO-COMPONENT HISTIDINE KINASE"/>
    <property type="match status" value="1"/>
</dbReference>
<evidence type="ECO:0000259" key="13">
    <source>
        <dbReference type="PROSITE" id="PS50109"/>
    </source>
</evidence>
<evidence type="ECO:0000256" key="7">
    <source>
        <dbReference type="ARBA" id="ARBA00022741"/>
    </source>
</evidence>
<dbReference type="InterPro" id="IPR001610">
    <property type="entry name" value="PAC"/>
</dbReference>
<dbReference type="Pfam" id="PF08448">
    <property type="entry name" value="PAS_4"/>
    <property type="match status" value="2"/>
</dbReference>
<dbReference type="NCBIfam" id="TIGR00229">
    <property type="entry name" value="sensory_box"/>
    <property type="match status" value="1"/>
</dbReference>
<evidence type="ECO:0000313" key="15">
    <source>
        <dbReference type="EMBL" id="OOM59551.1"/>
    </source>
</evidence>
<keyword evidence="7" id="KW-0547">Nucleotide-binding</keyword>
<comment type="subcellular location">
    <subcellularLocation>
        <location evidence="2">Cell membrane</location>
    </subcellularLocation>
</comment>
<dbReference type="SUPFAM" id="SSF55874">
    <property type="entry name" value="ATPase domain of HSP90 chaperone/DNA topoisomerase II/histidine kinase"/>
    <property type="match status" value="1"/>
</dbReference>
<dbReference type="GO" id="GO:0005886">
    <property type="term" value="C:plasma membrane"/>
    <property type="evidence" value="ECO:0007669"/>
    <property type="project" value="UniProtKB-SubCell"/>
</dbReference>
<dbReference type="SMART" id="SM00086">
    <property type="entry name" value="PAC"/>
    <property type="match status" value="5"/>
</dbReference>
<dbReference type="Gene3D" id="3.30.565.10">
    <property type="entry name" value="Histidine kinase-like ATPase, C-terminal domain"/>
    <property type="match status" value="1"/>
</dbReference>
<dbReference type="PANTHER" id="PTHR43711:SF26">
    <property type="entry name" value="SENSOR HISTIDINE KINASE RCSC"/>
    <property type="match status" value="1"/>
</dbReference>
<dbReference type="GO" id="GO:0005524">
    <property type="term" value="F:ATP binding"/>
    <property type="evidence" value="ECO:0007669"/>
    <property type="project" value="UniProtKB-KW"/>
</dbReference>
<dbReference type="AlphaFoldDB" id="A0A1S8S254"/>
<dbReference type="InterPro" id="IPR000014">
    <property type="entry name" value="PAS"/>
</dbReference>
<keyword evidence="8 15" id="KW-0418">Kinase</keyword>
<evidence type="ECO:0000256" key="1">
    <source>
        <dbReference type="ARBA" id="ARBA00000085"/>
    </source>
</evidence>
<dbReference type="PROSITE" id="PS50109">
    <property type="entry name" value="HIS_KIN"/>
    <property type="match status" value="1"/>
</dbReference>
<dbReference type="SUPFAM" id="SSF47384">
    <property type="entry name" value="Homodimeric domain of signal transducing histidine kinase"/>
    <property type="match status" value="1"/>
</dbReference>
<protein>
    <recommendedName>
        <fullName evidence="3">histidine kinase</fullName>
        <ecNumber evidence="3">2.7.13.3</ecNumber>
    </recommendedName>
</protein>
<keyword evidence="10" id="KW-0902">Two-component regulatory system</keyword>
<dbReference type="GO" id="GO:0000155">
    <property type="term" value="F:phosphorelay sensor kinase activity"/>
    <property type="evidence" value="ECO:0007669"/>
    <property type="project" value="InterPro"/>
</dbReference>
<feature type="domain" description="PAC" evidence="14">
    <location>
        <begin position="470"/>
        <end position="523"/>
    </location>
</feature>
<sequence>MCVRAKEKTETYGGTSMKPRNLSTYIDGQSYLVTKNEITIEISQTFLDMTEYSEEELLNKSIKELFEILKIGPDIDIENIGEGKDYFLFTKSLDARFISIDVIKEEFEKIYIFSEKQNSRMNVKFPAVEALCSQGIMCVALFSAPDGTLLKANQTYLNFLDKPFNDMKNSIGKRIHEIITGWAGSSSEDIWRNVLSTQKTFYSDEYMFESERGVNYWQVTLTPVFENGILKYCLDIATDITEKVLNRRKLEEQAKTIEQQKRELEIVLDNMSDGFSIIDKDGNYINTNKTIKQWLKDANSNKIGDTLRTFKYFDMQGNEISKEDLPTARVAKGERIEQYEFLMKADRYEKYFSVSGTPVYDENGSFVKGVVNTRDITEIVSNRKKLREQMKEIKLKNKQMEAIFESIQDSISIFDKRGTYLLKGSTYKKLFEPTDNDVWTVTEKTDFYNLDGSHFSKEELCHSKLMRGEKVKNLKMKLVADGREKYLDVSGAPIFDENGDFDMGIMFSVDITNVINLSNQVKKQKDELEAIIENVSDGLILFNVDGRIEFLNEEAKKFVYNYGQYKKVGDSYNDTEYFDMNRNPISLSDLPGVRAMRGEKVNNYLFKVKRPDKIVYYNASGSPIYDSEGNVVSGLLCARDITELVNNEKKILEQKRMNEIIIENAYENLYVLDSNGKFLISRNNIIKEISTSFEDIEELCKALKYYNMDGNEIPLNRMPPYRVLNKETVQNEIMHLKGDGFEYYIIVNGVPIYDEKGNLLYGIITGRNITELMKSQQDLKETQKRLLDLEREKNEALENAMEMKDDFLSVISHEFRTPLNVINTAIQTLNLVYPDQLTDKVKTYIGTIRQNTNRQLRLVNNLLDITRSNAGRIKINKKNVDIVFLTKAITESVYEYASRRGVRVTFVPKLTKKIIGVDDEKYERIILNLLSNAIKFTPEGKSIVVSLRTVKSSVCIEVMDKGIGIPQDKIDVIFEKFGQVDSSLSRQAEGTGIGLSLVKKFVEALDGSVTVKSKIGNGTTFKILLPDKTVIEEYNEKPMIDLMNDNRLIQNTNIEFSDIYL</sequence>
<gene>
    <name evidence="15" type="primary">tmoS_3</name>
    <name evidence="15" type="ORF">CLBCK_34340</name>
</gene>
<comment type="caution">
    <text evidence="15">The sequence shown here is derived from an EMBL/GenBank/DDBJ whole genome shotgun (WGS) entry which is preliminary data.</text>
</comment>
<feature type="coiled-coil region" evidence="12">
    <location>
        <begin position="376"/>
        <end position="403"/>
    </location>
</feature>
<dbReference type="PROSITE" id="PS50113">
    <property type="entry name" value="PAC"/>
    <property type="match status" value="4"/>
</dbReference>
<dbReference type="SMART" id="SM00387">
    <property type="entry name" value="HATPase_c"/>
    <property type="match status" value="1"/>
</dbReference>
<dbReference type="InterPro" id="IPR036890">
    <property type="entry name" value="HATPase_C_sf"/>
</dbReference>
<dbReference type="PRINTS" id="PR00344">
    <property type="entry name" value="BCTRLSENSOR"/>
</dbReference>
<dbReference type="SMART" id="SM00091">
    <property type="entry name" value="PAS"/>
    <property type="match status" value="3"/>
</dbReference>
<dbReference type="Pfam" id="PF13426">
    <property type="entry name" value="PAS_9"/>
    <property type="match status" value="3"/>
</dbReference>
<dbReference type="Proteomes" id="UP000190973">
    <property type="component" value="Unassembled WGS sequence"/>
</dbReference>
<dbReference type="Pfam" id="PF02518">
    <property type="entry name" value="HATPase_c"/>
    <property type="match status" value="1"/>
</dbReference>
<feature type="domain" description="PAC" evidence="14">
    <location>
        <begin position="335"/>
        <end position="388"/>
    </location>
</feature>
<accession>A0A1S8S254</accession>
<feature type="coiled-coil region" evidence="12">
    <location>
        <begin position="240"/>
        <end position="270"/>
    </location>
</feature>
<feature type="domain" description="PAC" evidence="14">
    <location>
        <begin position="599"/>
        <end position="653"/>
    </location>
</feature>
<keyword evidence="4" id="KW-1003">Cell membrane</keyword>
<evidence type="ECO:0000256" key="6">
    <source>
        <dbReference type="ARBA" id="ARBA00022679"/>
    </source>
</evidence>
<evidence type="ECO:0000256" key="3">
    <source>
        <dbReference type="ARBA" id="ARBA00012438"/>
    </source>
</evidence>
<dbReference type="InterPro" id="IPR036097">
    <property type="entry name" value="HisK_dim/P_sf"/>
</dbReference>
<evidence type="ECO:0000256" key="9">
    <source>
        <dbReference type="ARBA" id="ARBA00022840"/>
    </source>
</evidence>
<evidence type="ECO:0000256" key="8">
    <source>
        <dbReference type="ARBA" id="ARBA00022777"/>
    </source>
</evidence>
<dbReference type="EMBL" id="LZZI01000072">
    <property type="protein sequence ID" value="OOM59551.1"/>
    <property type="molecule type" value="Genomic_DNA"/>
</dbReference>
<proteinExistence type="predicted"/>
<dbReference type="InterPro" id="IPR035965">
    <property type="entry name" value="PAS-like_dom_sf"/>
</dbReference>
<dbReference type="InterPro" id="IPR050736">
    <property type="entry name" value="Sensor_HK_Regulatory"/>
</dbReference>
<feature type="domain" description="Histidine kinase" evidence="13">
    <location>
        <begin position="810"/>
        <end position="1029"/>
    </location>
</feature>
<dbReference type="InterPro" id="IPR013656">
    <property type="entry name" value="PAS_4"/>
</dbReference>
<dbReference type="SUPFAM" id="SSF55785">
    <property type="entry name" value="PYP-like sensor domain (PAS domain)"/>
    <property type="match status" value="5"/>
</dbReference>
<keyword evidence="9" id="KW-0067">ATP-binding</keyword>
<dbReference type="FunFam" id="3.30.565.10:FF:000023">
    <property type="entry name" value="PAS domain-containing sensor histidine kinase"/>
    <property type="match status" value="1"/>
</dbReference>
<dbReference type="Gene3D" id="3.30.450.20">
    <property type="entry name" value="PAS domain"/>
    <property type="match status" value="5"/>
</dbReference>
<evidence type="ECO:0000256" key="5">
    <source>
        <dbReference type="ARBA" id="ARBA00022553"/>
    </source>
</evidence>
<comment type="catalytic activity">
    <reaction evidence="1">
        <text>ATP + protein L-histidine = ADP + protein N-phospho-L-histidine.</text>
        <dbReference type="EC" id="2.7.13.3"/>
    </reaction>
</comment>
<evidence type="ECO:0000256" key="2">
    <source>
        <dbReference type="ARBA" id="ARBA00004236"/>
    </source>
</evidence>
<keyword evidence="12" id="KW-0175">Coiled coil</keyword>
<feature type="domain" description="PAC" evidence="14">
    <location>
        <begin position="727"/>
        <end position="781"/>
    </location>
</feature>
<dbReference type="InterPro" id="IPR003661">
    <property type="entry name" value="HisK_dim/P_dom"/>
</dbReference>
<dbReference type="InterPro" id="IPR004358">
    <property type="entry name" value="Sig_transdc_His_kin-like_C"/>
</dbReference>
<evidence type="ECO:0000256" key="11">
    <source>
        <dbReference type="ARBA" id="ARBA00023136"/>
    </source>
</evidence>
<evidence type="ECO:0000313" key="16">
    <source>
        <dbReference type="Proteomes" id="UP000190973"/>
    </source>
</evidence>
<feature type="coiled-coil region" evidence="12">
    <location>
        <begin position="772"/>
        <end position="806"/>
    </location>
</feature>
<dbReference type="SMART" id="SM00388">
    <property type="entry name" value="HisKA"/>
    <property type="match status" value="1"/>
</dbReference>
<dbReference type="CDD" id="cd00082">
    <property type="entry name" value="HisKA"/>
    <property type="match status" value="1"/>
</dbReference>
<keyword evidence="5" id="KW-0597">Phosphoprotein</keyword>
<organism evidence="15 16">
    <name type="scientific">Clostridium beijerinckii</name>
    <name type="common">Clostridium MP</name>
    <dbReference type="NCBI Taxonomy" id="1520"/>
    <lineage>
        <taxon>Bacteria</taxon>
        <taxon>Bacillati</taxon>
        <taxon>Bacillota</taxon>
        <taxon>Clostridia</taxon>
        <taxon>Eubacteriales</taxon>
        <taxon>Clostridiaceae</taxon>
        <taxon>Clostridium</taxon>
    </lineage>
</organism>
<evidence type="ECO:0000256" key="4">
    <source>
        <dbReference type="ARBA" id="ARBA00022475"/>
    </source>
</evidence>
<evidence type="ECO:0000259" key="14">
    <source>
        <dbReference type="PROSITE" id="PS50113"/>
    </source>
</evidence>